<evidence type="ECO:0000313" key="5">
    <source>
        <dbReference type="Proteomes" id="UP001281447"/>
    </source>
</evidence>
<evidence type="ECO:0000256" key="1">
    <source>
        <dbReference type="ARBA" id="ARBA00022679"/>
    </source>
</evidence>
<organism evidence="4 5">
    <name type="scientific">Tigheibacillus halophilus</name>
    <dbReference type="NCBI Taxonomy" id="361280"/>
    <lineage>
        <taxon>Bacteria</taxon>
        <taxon>Bacillati</taxon>
        <taxon>Bacillota</taxon>
        <taxon>Bacilli</taxon>
        <taxon>Bacillales</taxon>
        <taxon>Bacillaceae</taxon>
        <taxon>Tigheibacillus</taxon>
    </lineage>
</organism>
<evidence type="ECO:0000259" key="3">
    <source>
        <dbReference type="PROSITE" id="PS51186"/>
    </source>
</evidence>
<dbReference type="Proteomes" id="UP001281447">
    <property type="component" value="Unassembled WGS sequence"/>
</dbReference>
<evidence type="ECO:0000313" key="4">
    <source>
        <dbReference type="EMBL" id="MDY0396174.1"/>
    </source>
</evidence>
<keyword evidence="5" id="KW-1185">Reference proteome</keyword>
<dbReference type="InterPro" id="IPR016181">
    <property type="entry name" value="Acyl_CoA_acyltransferase"/>
</dbReference>
<proteinExistence type="predicted"/>
<keyword evidence="2" id="KW-0012">Acyltransferase</keyword>
<dbReference type="CDD" id="cd04301">
    <property type="entry name" value="NAT_SF"/>
    <property type="match status" value="1"/>
</dbReference>
<dbReference type="PROSITE" id="PS51186">
    <property type="entry name" value="GNAT"/>
    <property type="match status" value="1"/>
</dbReference>
<accession>A0ABU5CC88</accession>
<keyword evidence="1" id="KW-0808">Transferase</keyword>
<feature type="domain" description="N-acetyltransferase" evidence="3">
    <location>
        <begin position="1"/>
        <end position="147"/>
    </location>
</feature>
<dbReference type="PANTHER" id="PTHR43420">
    <property type="entry name" value="ACETYLTRANSFERASE"/>
    <property type="match status" value="1"/>
</dbReference>
<name>A0ABU5CC88_9BACI</name>
<comment type="caution">
    <text evidence="4">The sequence shown here is derived from an EMBL/GenBank/DDBJ whole genome shotgun (WGS) entry which is preliminary data.</text>
</comment>
<dbReference type="InterPro" id="IPR050680">
    <property type="entry name" value="YpeA/RimI_acetyltransf"/>
</dbReference>
<reference evidence="4 5" key="1">
    <citation type="submission" date="2023-10" db="EMBL/GenBank/DDBJ databases">
        <title>Virgibacillus halophilus 5B73C genome.</title>
        <authorList>
            <person name="Miliotis G."/>
            <person name="Sengupta P."/>
            <person name="Hameed A."/>
            <person name="Chuvochina M."/>
            <person name="Mcdonagh F."/>
            <person name="Simpson A.C."/>
            <person name="Singh N.K."/>
            <person name="Rekha P.D."/>
            <person name="Raman K."/>
            <person name="Hugenholtz P."/>
            <person name="Venkateswaran K."/>
        </authorList>
    </citation>
    <scope>NUCLEOTIDE SEQUENCE [LARGE SCALE GENOMIC DNA]</scope>
    <source>
        <strain evidence="4 5">5B73C</strain>
    </source>
</reference>
<dbReference type="Pfam" id="PF00583">
    <property type="entry name" value="Acetyltransf_1"/>
    <property type="match status" value="1"/>
</dbReference>
<dbReference type="Gene3D" id="3.40.630.30">
    <property type="match status" value="1"/>
</dbReference>
<protein>
    <submittedName>
        <fullName evidence="4">GNAT family N-acetyltransferase</fullName>
    </submittedName>
</protein>
<evidence type="ECO:0000256" key="2">
    <source>
        <dbReference type="ARBA" id="ARBA00023315"/>
    </source>
</evidence>
<dbReference type="InterPro" id="IPR000182">
    <property type="entry name" value="GNAT_dom"/>
</dbReference>
<dbReference type="EMBL" id="JAWDIP010000004">
    <property type="protein sequence ID" value="MDY0396174.1"/>
    <property type="molecule type" value="Genomic_DNA"/>
</dbReference>
<dbReference type="SUPFAM" id="SSF55729">
    <property type="entry name" value="Acyl-CoA N-acyltransferases (Nat)"/>
    <property type="match status" value="1"/>
</dbReference>
<gene>
    <name evidence="4" type="ORF">RWE15_19735</name>
</gene>
<sequence>MEIRRATFKEVQKIRKHALSVLKESTMDRVRPSIEKARHMTSASLDGSSYYLVYVEESEIKGWAAIGATFDFYTDKMVGIITELYVFPEERRKGIAKKLCRQSCNHLQNKGFQKVQLNVFAGNDAIKLYEKLGFYEVSRLLEKKLHD</sequence>
<dbReference type="RefSeq" id="WP_390352791.1">
    <property type="nucleotide sequence ID" value="NZ_JBHUIZ010000003.1"/>
</dbReference>